<proteinExistence type="predicted"/>
<dbReference type="AlphaFoldDB" id="A0A382M536"/>
<protein>
    <submittedName>
        <fullName evidence="2">Uncharacterized protein</fullName>
    </submittedName>
</protein>
<evidence type="ECO:0000256" key="1">
    <source>
        <dbReference type="SAM" id="MobiDB-lite"/>
    </source>
</evidence>
<gene>
    <name evidence="2" type="ORF">METZ01_LOCUS296582</name>
</gene>
<accession>A0A382M536</accession>
<reference evidence="2" key="1">
    <citation type="submission" date="2018-05" db="EMBL/GenBank/DDBJ databases">
        <authorList>
            <person name="Lanie J.A."/>
            <person name="Ng W.-L."/>
            <person name="Kazmierczak K.M."/>
            <person name="Andrzejewski T.M."/>
            <person name="Davidsen T.M."/>
            <person name="Wayne K.J."/>
            <person name="Tettelin H."/>
            <person name="Glass J.I."/>
            <person name="Rusch D."/>
            <person name="Podicherti R."/>
            <person name="Tsui H.-C.T."/>
            <person name="Winkler M.E."/>
        </authorList>
    </citation>
    <scope>NUCLEOTIDE SEQUENCE</scope>
</reference>
<evidence type="ECO:0000313" key="2">
    <source>
        <dbReference type="EMBL" id="SVC43728.1"/>
    </source>
</evidence>
<name>A0A382M536_9ZZZZ</name>
<feature type="non-terminal residue" evidence="2">
    <location>
        <position position="39"/>
    </location>
</feature>
<dbReference type="EMBL" id="UINC01091170">
    <property type="protein sequence ID" value="SVC43728.1"/>
    <property type="molecule type" value="Genomic_DNA"/>
</dbReference>
<feature type="region of interest" description="Disordered" evidence="1">
    <location>
        <begin position="1"/>
        <end position="39"/>
    </location>
</feature>
<organism evidence="2">
    <name type="scientific">marine metagenome</name>
    <dbReference type="NCBI Taxonomy" id="408172"/>
    <lineage>
        <taxon>unclassified sequences</taxon>
        <taxon>metagenomes</taxon>
        <taxon>ecological metagenomes</taxon>
    </lineage>
</organism>
<sequence length="39" mass="4217">MNQGQAVVTAPDAVQGDAEPSRRVASTRLPAAERRRQIL</sequence>